<proteinExistence type="inferred from homology"/>
<dbReference type="InterPro" id="IPR011864">
    <property type="entry name" value="Phosphate_PstC"/>
</dbReference>
<dbReference type="Pfam" id="PF00528">
    <property type="entry name" value="BPD_transp_1"/>
    <property type="match status" value="1"/>
</dbReference>
<sequence length="323" mass="34743">MKGVFILAKAVAEEKNKLNVRKMIEEKKNSASLGNFTEKFIPGTLFAIAAISVLTTIGIVVTLLSETIMFFREVPFLDFFTGTKLKPLGEDAVFGVLPLLTGTIISSAIAMLVAIPIGVMTAVFLSEYASEKLRRTVKPLLEILAGIPTIVYGFFAFTFVTPLLRSIIPGLEPTNILSPGIVMGIMIIPMVASLSEDAMSAVPNSMREGALALGATKLEVAWKVVVPAAISGIIASFVLGISRAIGETMIVTIASGSSKNFTFDITQSMQTMTAYIVEVTGGEAAAGTTLYYSLYAVAMTLFVFTLIMNLVAQYISRKFREEY</sequence>
<dbReference type="Proteomes" id="UP000264541">
    <property type="component" value="Unassembled WGS sequence"/>
</dbReference>
<name>A0A372LDQ5_9BACI</name>
<keyword evidence="5 6" id="KW-0472">Membrane</keyword>
<gene>
    <name evidence="9" type="primary">pstC</name>
    <name evidence="9" type="ORF">D0469_19005</name>
</gene>
<dbReference type="PANTHER" id="PTHR42727:SF1">
    <property type="entry name" value="PHOSPHATE TRANSPORT SYSTEM PERMEASE"/>
    <property type="match status" value="1"/>
</dbReference>
<dbReference type="GO" id="GO:0005886">
    <property type="term" value="C:plasma membrane"/>
    <property type="evidence" value="ECO:0007669"/>
    <property type="project" value="UniProtKB-SubCell"/>
</dbReference>
<comment type="similarity">
    <text evidence="7">Belongs to the binding-protein-dependent transport system permease family. CysTW subfamily.</text>
</comment>
<dbReference type="NCBIfam" id="TIGR02138">
    <property type="entry name" value="phosphate_pstC"/>
    <property type="match status" value="1"/>
</dbReference>
<dbReference type="CDD" id="cd06261">
    <property type="entry name" value="TM_PBP2"/>
    <property type="match status" value="1"/>
</dbReference>
<evidence type="ECO:0000256" key="6">
    <source>
        <dbReference type="RuleBase" id="RU363032"/>
    </source>
</evidence>
<feature type="transmembrane region" description="Helical" evidence="6">
    <location>
        <begin position="45"/>
        <end position="72"/>
    </location>
</feature>
<feature type="transmembrane region" description="Helical" evidence="6">
    <location>
        <begin position="140"/>
        <end position="164"/>
    </location>
</feature>
<comment type="subcellular location">
    <subcellularLocation>
        <location evidence="6">Cell membrane</location>
        <topology evidence="6">Multi-pass membrane protein</topology>
    </subcellularLocation>
    <subcellularLocation>
        <location evidence="1">Membrane</location>
        <topology evidence="1">Multi-pass membrane protein</topology>
    </subcellularLocation>
</comment>
<organism evidence="9 10">
    <name type="scientific">Peribacillus saganii</name>
    <dbReference type="NCBI Taxonomy" id="2303992"/>
    <lineage>
        <taxon>Bacteria</taxon>
        <taxon>Bacillati</taxon>
        <taxon>Bacillota</taxon>
        <taxon>Bacilli</taxon>
        <taxon>Bacillales</taxon>
        <taxon>Bacillaceae</taxon>
        <taxon>Peribacillus</taxon>
    </lineage>
</organism>
<evidence type="ECO:0000256" key="2">
    <source>
        <dbReference type="ARBA" id="ARBA00022448"/>
    </source>
</evidence>
<evidence type="ECO:0000256" key="7">
    <source>
        <dbReference type="RuleBase" id="RU363054"/>
    </source>
</evidence>
<dbReference type="PROSITE" id="PS50928">
    <property type="entry name" value="ABC_TM1"/>
    <property type="match status" value="1"/>
</dbReference>
<dbReference type="AlphaFoldDB" id="A0A372LDQ5"/>
<keyword evidence="4 6" id="KW-1133">Transmembrane helix</keyword>
<dbReference type="EMBL" id="QVTE01000057">
    <property type="protein sequence ID" value="RFU64293.1"/>
    <property type="molecule type" value="Genomic_DNA"/>
</dbReference>
<evidence type="ECO:0000259" key="8">
    <source>
        <dbReference type="PROSITE" id="PS50928"/>
    </source>
</evidence>
<evidence type="ECO:0000256" key="4">
    <source>
        <dbReference type="ARBA" id="ARBA00022989"/>
    </source>
</evidence>
<evidence type="ECO:0000256" key="5">
    <source>
        <dbReference type="ARBA" id="ARBA00023136"/>
    </source>
</evidence>
<keyword evidence="7" id="KW-1003">Cell membrane</keyword>
<dbReference type="PANTHER" id="PTHR42727">
    <property type="entry name" value="PHOSPHATE TRANSPORT SYSTEM PERMEASE PROTEIN"/>
    <property type="match status" value="1"/>
</dbReference>
<dbReference type="GO" id="GO:0005315">
    <property type="term" value="F:phosphate transmembrane transporter activity"/>
    <property type="evidence" value="ECO:0007669"/>
    <property type="project" value="InterPro"/>
</dbReference>
<keyword evidence="10" id="KW-1185">Reference proteome</keyword>
<feature type="transmembrane region" description="Helical" evidence="6">
    <location>
        <begin position="220"/>
        <end position="241"/>
    </location>
</feature>
<evidence type="ECO:0000256" key="3">
    <source>
        <dbReference type="ARBA" id="ARBA00022692"/>
    </source>
</evidence>
<feature type="domain" description="ABC transmembrane type-1" evidence="8">
    <location>
        <begin position="100"/>
        <end position="312"/>
    </location>
</feature>
<feature type="transmembrane region" description="Helical" evidence="6">
    <location>
        <begin position="92"/>
        <end position="119"/>
    </location>
</feature>
<comment type="caution">
    <text evidence="9">The sequence shown here is derived from an EMBL/GenBank/DDBJ whole genome shotgun (WGS) entry which is preliminary data.</text>
</comment>
<dbReference type="Gene3D" id="1.10.3720.10">
    <property type="entry name" value="MetI-like"/>
    <property type="match status" value="1"/>
</dbReference>
<dbReference type="InterPro" id="IPR000515">
    <property type="entry name" value="MetI-like"/>
</dbReference>
<dbReference type="SUPFAM" id="SSF161098">
    <property type="entry name" value="MetI-like"/>
    <property type="match status" value="1"/>
</dbReference>
<dbReference type="GO" id="GO:0006817">
    <property type="term" value="P:phosphate ion transport"/>
    <property type="evidence" value="ECO:0007669"/>
    <property type="project" value="UniProtKB-KW"/>
</dbReference>
<reference evidence="9 10" key="1">
    <citation type="submission" date="2018-08" db="EMBL/GenBank/DDBJ databases">
        <title>Bacillus chawlae sp. nov., Bacillus glennii sp. nov., and Bacillus saganii sp. nov. Isolated from the Vehicle Assembly Building at Kennedy Space Center where the Viking Spacecraft were Assembled.</title>
        <authorList>
            <person name="Seuylemezian A."/>
            <person name="Vaishampayan P."/>
        </authorList>
    </citation>
    <scope>NUCLEOTIDE SEQUENCE [LARGE SCALE GENOMIC DNA]</scope>
    <source>
        <strain evidence="9 10">V47-23a</strain>
    </source>
</reference>
<keyword evidence="2 6" id="KW-0813">Transport</keyword>
<evidence type="ECO:0000313" key="10">
    <source>
        <dbReference type="Proteomes" id="UP000264541"/>
    </source>
</evidence>
<comment type="function">
    <text evidence="7">Part of the binding-protein-dependent transport system for phosphate; probably responsible for the translocation of the substrate across the membrane.</text>
</comment>
<keyword evidence="3 6" id="KW-0812">Transmembrane</keyword>
<keyword evidence="7" id="KW-0592">Phosphate transport</keyword>
<evidence type="ECO:0000256" key="1">
    <source>
        <dbReference type="ARBA" id="ARBA00004141"/>
    </source>
</evidence>
<accession>A0A372LDQ5</accession>
<dbReference type="OrthoDB" id="9785113at2"/>
<protein>
    <recommendedName>
        <fullName evidence="7">Phosphate transport system permease protein</fullName>
    </recommendedName>
</protein>
<evidence type="ECO:0000313" key="9">
    <source>
        <dbReference type="EMBL" id="RFU64293.1"/>
    </source>
</evidence>
<feature type="transmembrane region" description="Helical" evidence="6">
    <location>
        <begin position="290"/>
        <end position="312"/>
    </location>
</feature>
<feature type="transmembrane region" description="Helical" evidence="6">
    <location>
        <begin position="176"/>
        <end position="199"/>
    </location>
</feature>
<dbReference type="InterPro" id="IPR035906">
    <property type="entry name" value="MetI-like_sf"/>
</dbReference>